<keyword evidence="8" id="KW-0408">Iron</keyword>
<dbReference type="RefSeq" id="WP_319072265.1">
    <property type="nucleotide sequence ID" value="NZ_JAWWMZ010000002.1"/>
</dbReference>
<dbReference type="Gene3D" id="2.170.130.10">
    <property type="entry name" value="TonB-dependent receptor, plug domain"/>
    <property type="match status" value="1"/>
</dbReference>
<dbReference type="GO" id="GO:0009279">
    <property type="term" value="C:cell outer membrane"/>
    <property type="evidence" value="ECO:0007669"/>
    <property type="project" value="UniProtKB-SubCell"/>
</dbReference>
<dbReference type="SMART" id="SM00965">
    <property type="entry name" value="STN"/>
    <property type="match status" value="1"/>
</dbReference>
<dbReference type="PANTHER" id="PTHR32552:SF74">
    <property type="entry name" value="HYDROXAMATE SIDEROPHORE RECEPTOR FHUE"/>
    <property type="match status" value="1"/>
</dbReference>
<evidence type="ECO:0000256" key="4">
    <source>
        <dbReference type="ARBA" id="ARBA00022452"/>
    </source>
</evidence>
<dbReference type="GO" id="GO:0015891">
    <property type="term" value="P:siderophore transport"/>
    <property type="evidence" value="ECO:0007669"/>
    <property type="project" value="InterPro"/>
</dbReference>
<evidence type="ECO:0000256" key="10">
    <source>
        <dbReference type="ARBA" id="ARBA00023077"/>
    </source>
</evidence>
<evidence type="ECO:0000256" key="5">
    <source>
        <dbReference type="ARBA" id="ARBA00022496"/>
    </source>
</evidence>
<evidence type="ECO:0000259" key="17">
    <source>
        <dbReference type="SMART" id="SM00965"/>
    </source>
</evidence>
<comment type="caution">
    <text evidence="18">The sequence shown here is derived from an EMBL/GenBank/DDBJ whole genome shotgun (WGS) entry which is preliminary data.</text>
</comment>
<evidence type="ECO:0000256" key="14">
    <source>
        <dbReference type="PROSITE-ProRule" id="PRU01360"/>
    </source>
</evidence>
<comment type="similarity">
    <text evidence="2 14 16">Belongs to the TonB-dependent receptor family.</text>
</comment>
<evidence type="ECO:0000256" key="8">
    <source>
        <dbReference type="ARBA" id="ARBA00023004"/>
    </source>
</evidence>
<keyword evidence="12 18" id="KW-0675">Receptor</keyword>
<evidence type="ECO:0000256" key="13">
    <source>
        <dbReference type="ARBA" id="ARBA00023237"/>
    </source>
</evidence>
<dbReference type="CDD" id="cd01347">
    <property type="entry name" value="ligand_gated_channel"/>
    <property type="match status" value="1"/>
</dbReference>
<dbReference type="Pfam" id="PF00593">
    <property type="entry name" value="TonB_dep_Rec_b-barrel"/>
    <property type="match status" value="1"/>
</dbReference>
<proteinExistence type="inferred from homology"/>
<evidence type="ECO:0000256" key="15">
    <source>
        <dbReference type="PROSITE-ProRule" id="PRU10144"/>
    </source>
</evidence>
<dbReference type="AlphaFoldDB" id="A0AAJ2V7X9"/>
<dbReference type="Gene3D" id="2.40.170.20">
    <property type="entry name" value="TonB-dependent receptor, beta-barrel domain"/>
    <property type="match status" value="1"/>
</dbReference>
<dbReference type="Pfam" id="PF07715">
    <property type="entry name" value="Plug"/>
    <property type="match status" value="1"/>
</dbReference>
<dbReference type="InterPro" id="IPR036942">
    <property type="entry name" value="Beta-barrel_TonB_sf"/>
</dbReference>
<gene>
    <name evidence="18" type="ORF">SGN30_05900</name>
</gene>
<keyword evidence="13 14" id="KW-0998">Cell outer membrane</keyword>
<dbReference type="InterPro" id="IPR010917">
    <property type="entry name" value="TonB_rcpt_CS"/>
</dbReference>
<dbReference type="NCBIfam" id="TIGR01783">
    <property type="entry name" value="TonB-siderophor"/>
    <property type="match status" value="1"/>
</dbReference>
<keyword evidence="11 14" id="KW-0472">Membrane</keyword>
<accession>A0AAJ2V7X9</accession>
<reference evidence="18" key="1">
    <citation type="submission" date="2023-11" db="EMBL/GenBank/DDBJ databases">
        <title>Identification and selenium tolerance of Delftia acidovorans R3-25.</title>
        <authorList>
            <person name="Zhang S."/>
            <person name="Liu Y."/>
            <person name="Guo Y."/>
        </authorList>
    </citation>
    <scope>NUCLEOTIDE SEQUENCE</scope>
    <source>
        <strain evidence="18">R3-25</strain>
    </source>
</reference>
<keyword evidence="3 14" id="KW-0813">Transport</keyword>
<organism evidence="18 19">
    <name type="scientific">Delftia acidovorans</name>
    <name type="common">Pseudomonas acidovorans</name>
    <name type="synonym">Comamonas acidovorans</name>
    <dbReference type="NCBI Taxonomy" id="80866"/>
    <lineage>
        <taxon>Bacteria</taxon>
        <taxon>Pseudomonadati</taxon>
        <taxon>Pseudomonadota</taxon>
        <taxon>Betaproteobacteria</taxon>
        <taxon>Burkholderiales</taxon>
        <taxon>Comamonadaceae</taxon>
        <taxon>Delftia</taxon>
    </lineage>
</organism>
<dbReference type="Proteomes" id="UP001287445">
    <property type="component" value="Unassembled WGS sequence"/>
</dbReference>
<evidence type="ECO:0000256" key="12">
    <source>
        <dbReference type="ARBA" id="ARBA00023170"/>
    </source>
</evidence>
<evidence type="ECO:0000256" key="7">
    <source>
        <dbReference type="ARBA" id="ARBA00022729"/>
    </source>
</evidence>
<dbReference type="InterPro" id="IPR010105">
    <property type="entry name" value="TonB_sidphr_rcpt"/>
</dbReference>
<dbReference type="PANTHER" id="PTHR32552">
    <property type="entry name" value="FERRICHROME IRON RECEPTOR-RELATED"/>
    <property type="match status" value="1"/>
</dbReference>
<dbReference type="InterPro" id="IPR000531">
    <property type="entry name" value="Beta-barrel_TonB"/>
</dbReference>
<keyword evidence="10 16" id="KW-0798">TonB box</keyword>
<dbReference type="InterPro" id="IPR011662">
    <property type="entry name" value="Secretin/TonB_short_N"/>
</dbReference>
<keyword evidence="9" id="KW-0406">Ion transport</keyword>
<evidence type="ECO:0000313" key="18">
    <source>
        <dbReference type="EMBL" id="MDX4952950.1"/>
    </source>
</evidence>
<protein>
    <submittedName>
        <fullName evidence="18">TonB-dependent siderophore receptor</fullName>
    </submittedName>
</protein>
<keyword evidence="4 14" id="KW-1134">Transmembrane beta strand</keyword>
<evidence type="ECO:0000256" key="6">
    <source>
        <dbReference type="ARBA" id="ARBA00022692"/>
    </source>
</evidence>
<feature type="domain" description="Secretin/TonB short N-terminal" evidence="17">
    <location>
        <begin position="90"/>
        <end position="141"/>
    </location>
</feature>
<dbReference type="PROSITE" id="PS01156">
    <property type="entry name" value="TONB_DEPENDENT_REC_2"/>
    <property type="match status" value="1"/>
</dbReference>
<evidence type="ECO:0000256" key="2">
    <source>
        <dbReference type="ARBA" id="ARBA00009810"/>
    </source>
</evidence>
<keyword evidence="5" id="KW-0410">Iron transport</keyword>
<evidence type="ECO:0000256" key="3">
    <source>
        <dbReference type="ARBA" id="ARBA00022448"/>
    </source>
</evidence>
<dbReference type="EMBL" id="JAWWMZ010000002">
    <property type="protein sequence ID" value="MDX4952950.1"/>
    <property type="molecule type" value="Genomic_DNA"/>
</dbReference>
<dbReference type="PROSITE" id="PS52016">
    <property type="entry name" value="TONB_DEPENDENT_REC_3"/>
    <property type="match status" value="1"/>
</dbReference>
<dbReference type="GO" id="GO:0038023">
    <property type="term" value="F:signaling receptor activity"/>
    <property type="evidence" value="ECO:0007669"/>
    <property type="project" value="InterPro"/>
</dbReference>
<dbReference type="InterPro" id="IPR037066">
    <property type="entry name" value="Plug_dom_sf"/>
</dbReference>
<sequence>MSDLHHQRRLATAAARVLRPAQPAPVFHLSALTLALAAALASLSALPLPANAQAQAQAQAQTGTERAQAYDIPAGPLEAALTRFAKASGVLLAYTPELVRDLQSPGLQGSHAPAEALTRLLAGSGLAAATSGNGGYTLRRSQASPASSTAPAASAVGATTLGEVHVTAKAEVGSATEGTGAYTATGPSSTATGLGLSLRETPQSVSVMTRQRMDDFKLETLADVLEQTPGVAVVRQSEMTTFNVRGSSVNLQTDGSRQLTNGWGWNTHIMYSLDDLAEIDRVEVLKGSSGLINGDGAYGATVNLIRKRPTRDFQASAMASAGSWGTYRADADIAGPLNQEGSLRGRLVASRKSGDSFRDHQHSNSSMLYGTLEYDLTPDTLLSAGITYRQRELRGSGGTTPIQGYTGTGQFVGWMPRSLNIAAPWSGYEQESLNSFARLEHRFASGWKAKLQMSHEEVKTPDMQIGLLRYALPSSAQFAAYKDIESRNQNISIDVQGPFTLFGRQHELLVGAGAARNRTTLLRGARPGLDLPQVDFSQGGAAIPAPADNIPYSNDLFSNKRSYLYSAARFNLADPLKLIAGLRVTNYDQKDVTDISWYNYNMREHGVVTPYAGLVYDVSPNISLYGSYASIFKAQSAKDLQERTLPPEEGLTYEIGAKGEFFDKRLNASVAHFWMRTDNTAVEDGLMPNGETAYRAVQGARRRGFELELSGELAKGWQAQGSYVTINSNLDNAATSPRHQFKLGTTYRFAQGALSGLTVGGAARWQSAISTSRGAATLRQDAYWVMDLMARYQINRHLSIAANVNNLFDKHYFSGVTNFNAQGLYYTWAAPRSVNVSMRYDF</sequence>
<dbReference type="Gene3D" id="3.55.50.30">
    <property type="match status" value="1"/>
</dbReference>
<dbReference type="Pfam" id="PF07660">
    <property type="entry name" value="STN"/>
    <property type="match status" value="1"/>
</dbReference>
<evidence type="ECO:0000256" key="16">
    <source>
        <dbReference type="RuleBase" id="RU003357"/>
    </source>
</evidence>
<dbReference type="InterPro" id="IPR012910">
    <property type="entry name" value="Plug_dom"/>
</dbReference>
<evidence type="ECO:0000313" key="19">
    <source>
        <dbReference type="Proteomes" id="UP001287445"/>
    </source>
</evidence>
<keyword evidence="7" id="KW-0732">Signal</keyword>
<evidence type="ECO:0000256" key="1">
    <source>
        <dbReference type="ARBA" id="ARBA00004571"/>
    </source>
</evidence>
<dbReference type="GO" id="GO:0015344">
    <property type="term" value="F:siderophore uptake transmembrane transporter activity"/>
    <property type="evidence" value="ECO:0007669"/>
    <property type="project" value="TreeGrafter"/>
</dbReference>
<evidence type="ECO:0000256" key="9">
    <source>
        <dbReference type="ARBA" id="ARBA00023065"/>
    </source>
</evidence>
<name>A0AAJ2V7X9_DELAC</name>
<dbReference type="InterPro" id="IPR039426">
    <property type="entry name" value="TonB-dep_rcpt-like"/>
</dbReference>
<keyword evidence="6 14" id="KW-0812">Transmembrane</keyword>
<feature type="short sequence motif" description="TonB C-terminal box" evidence="15">
    <location>
        <begin position="825"/>
        <end position="842"/>
    </location>
</feature>
<dbReference type="SUPFAM" id="SSF56935">
    <property type="entry name" value="Porins"/>
    <property type="match status" value="1"/>
</dbReference>
<evidence type="ECO:0000256" key="11">
    <source>
        <dbReference type="ARBA" id="ARBA00023136"/>
    </source>
</evidence>
<comment type="subcellular location">
    <subcellularLocation>
        <location evidence="1 14">Cell outer membrane</location>
        <topology evidence="1 14">Multi-pass membrane protein</topology>
    </subcellularLocation>
</comment>